<dbReference type="PANTHER" id="PTHR46191:SF2">
    <property type="entry name" value="HALOACID DEHALOGENASE-LIKE HYDROLASE DOMAIN-CONTAINING PROTEIN 3"/>
    <property type="match status" value="1"/>
</dbReference>
<dbReference type="PANTHER" id="PTHR46191">
    <property type="match status" value="1"/>
</dbReference>
<evidence type="ECO:0000313" key="1">
    <source>
        <dbReference type="EMBL" id="GAI14543.1"/>
    </source>
</evidence>
<dbReference type="Gene3D" id="1.10.150.240">
    <property type="entry name" value="Putative phosphatase, domain 2"/>
    <property type="match status" value="1"/>
</dbReference>
<dbReference type="NCBIfam" id="TIGR01549">
    <property type="entry name" value="HAD-SF-IA-v1"/>
    <property type="match status" value="1"/>
</dbReference>
<dbReference type="InterPro" id="IPR041492">
    <property type="entry name" value="HAD_2"/>
</dbReference>
<dbReference type="SUPFAM" id="SSF56784">
    <property type="entry name" value="HAD-like"/>
    <property type="match status" value="1"/>
</dbReference>
<dbReference type="SFLD" id="SFLDS00003">
    <property type="entry name" value="Haloacid_Dehalogenase"/>
    <property type="match status" value="1"/>
</dbReference>
<dbReference type="SFLD" id="SFLDG01129">
    <property type="entry name" value="C1.5:_HAD__Beta-PGM__Phosphata"/>
    <property type="match status" value="1"/>
</dbReference>
<protein>
    <recommendedName>
        <fullName evidence="2">HAD family hydrolase</fullName>
    </recommendedName>
</protein>
<dbReference type="NCBIfam" id="TIGR01509">
    <property type="entry name" value="HAD-SF-IA-v3"/>
    <property type="match status" value="1"/>
</dbReference>
<accession>X1L6D9</accession>
<organism evidence="1">
    <name type="scientific">marine sediment metagenome</name>
    <dbReference type="NCBI Taxonomy" id="412755"/>
    <lineage>
        <taxon>unclassified sequences</taxon>
        <taxon>metagenomes</taxon>
        <taxon>ecological metagenomes</taxon>
    </lineage>
</organism>
<dbReference type="EMBL" id="BARV01005389">
    <property type="protein sequence ID" value="GAI14543.1"/>
    <property type="molecule type" value="Genomic_DNA"/>
</dbReference>
<dbReference type="AlphaFoldDB" id="X1L6D9"/>
<dbReference type="InterPro" id="IPR023214">
    <property type="entry name" value="HAD_sf"/>
</dbReference>
<comment type="caution">
    <text evidence="1">The sequence shown here is derived from an EMBL/GenBank/DDBJ whole genome shotgun (WGS) entry which is preliminary data.</text>
</comment>
<proteinExistence type="predicted"/>
<dbReference type="InterPro" id="IPR023198">
    <property type="entry name" value="PGP-like_dom2"/>
</dbReference>
<name>X1L6D9_9ZZZZ</name>
<sequence>DLYNTLVGYAPPREELEARVLKDLGIDVSPEAFRRPLVIADEFIYREHARSPLSKRSKEETIALYAQYQGIVLREAGIDASQELIAGILDKWQQVKFKMVLFDDVVPALTHLGELGLILGLISNVDRDITPLCQELGLSALLQVVVTSQEVGFNKPQPEIFQEALKQAGVKSSEAIYVGDQHQIDVVGANKAGMQGILLDRGGYFEGITDCPRIRGLTEVAKHL</sequence>
<dbReference type="InterPro" id="IPR051828">
    <property type="entry name" value="HAD-like_hydrolase_domain"/>
</dbReference>
<dbReference type="Gene3D" id="3.40.50.1000">
    <property type="entry name" value="HAD superfamily/HAD-like"/>
    <property type="match status" value="1"/>
</dbReference>
<dbReference type="Pfam" id="PF13419">
    <property type="entry name" value="HAD_2"/>
    <property type="match status" value="1"/>
</dbReference>
<feature type="non-terminal residue" evidence="1">
    <location>
        <position position="1"/>
    </location>
</feature>
<dbReference type="InterPro" id="IPR006439">
    <property type="entry name" value="HAD-SF_hydro_IA"/>
</dbReference>
<reference evidence="1" key="1">
    <citation type="journal article" date="2014" name="Front. Microbiol.">
        <title>High frequency of phylogenetically diverse reductive dehalogenase-homologous genes in deep subseafloor sedimentary metagenomes.</title>
        <authorList>
            <person name="Kawai M."/>
            <person name="Futagami T."/>
            <person name="Toyoda A."/>
            <person name="Takaki Y."/>
            <person name="Nishi S."/>
            <person name="Hori S."/>
            <person name="Arai W."/>
            <person name="Tsubouchi T."/>
            <person name="Morono Y."/>
            <person name="Uchiyama I."/>
            <person name="Ito T."/>
            <person name="Fujiyama A."/>
            <person name="Inagaki F."/>
            <person name="Takami H."/>
        </authorList>
    </citation>
    <scope>NUCLEOTIDE SEQUENCE</scope>
    <source>
        <strain evidence="1">Expedition CK06-06</strain>
    </source>
</reference>
<gene>
    <name evidence="1" type="ORF">S06H3_11234</name>
</gene>
<evidence type="ECO:0008006" key="2">
    <source>
        <dbReference type="Google" id="ProtNLM"/>
    </source>
</evidence>
<dbReference type="InterPro" id="IPR036412">
    <property type="entry name" value="HAD-like_sf"/>
</dbReference>